<feature type="transmembrane region" description="Helical" evidence="1">
    <location>
        <begin position="122"/>
        <end position="144"/>
    </location>
</feature>
<feature type="transmembrane region" description="Helical" evidence="1">
    <location>
        <begin position="150"/>
        <end position="174"/>
    </location>
</feature>
<keyword evidence="3" id="KW-1185">Reference proteome</keyword>
<gene>
    <name evidence="2" type="ORF">Q4T40_02775</name>
</gene>
<reference evidence="2 3" key="1">
    <citation type="submission" date="2023-07" db="EMBL/GenBank/DDBJ databases">
        <title>The novel representative of Negativicutes class, Anaeroselena agilis gen. nov. sp. nov.</title>
        <authorList>
            <person name="Prokofeva M.I."/>
            <person name="Elcheninov A.G."/>
            <person name="Klyukina A."/>
            <person name="Kublanov I.V."/>
            <person name="Frolov E.N."/>
            <person name="Podosokorskaya O.A."/>
        </authorList>
    </citation>
    <scope>NUCLEOTIDE SEQUENCE [LARGE SCALE GENOMIC DNA]</scope>
    <source>
        <strain evidence="2 3">4137-cl</strain>
    </source>
</reference>
<keyword evidence="1" id="KW-1133">Transmembrane helix</keyword>
<sequence length="203" mass="22632">MGIYETSRLLAEASYRHWLAEEVFTYQWFLIVGVLLCVYVAWLLALDKSRVRDIILLGSLCAVAYGVLEIVLAGTLGFWQYAISLVPFRPSLLVVNLSLAPVAHMLALQYSSSWKGFGARAALLTGAISFVLLPVYVSVGIIVFHNGWNYVYHFLTLLSVGLVARGLVAWFAAVEARHGTSPRRFWRLQPSAAKLVDDEEEKP</sequence>
<keyword evidence="1" id="KW-0812">Transmembrane</keyword>
<evidence type="ECO:0000256" key="1">
    <source>
        <dbReference type="SAM" id="Phobius"/>
    </source>
</evidence>
<dbReference type="InterPro" id="IPR048147">
    <property type="entry name" value="CBO0543-like"/>
</dbReference>
<dbReference type="RefSeq" id="WP_413778718.1">
    <property type="nucleotide sequence ID" value="NZ_JAUOZS010000001.1"/>
</dbReference>
<feature type="transmembrane region" description="Helical" evidence="1">
    <location>
        <begin position="91"/>
        <end position="110"/>
    </location>
</feature>
<evidence type="ECO:0000313" key="3">
    <source>
        <dbReference type="Proteomes" id="UP001254848"/>
    </source>
</evidence>
<protein>
    <submittedName>
        <fullName evidence="2">CBO0543 family protein</fullName>
    </submittedName>
</protein>
<dbReference type="EMBL" id="JAUOZS010000001">
    <property type="protein sequence ID" value="MDT8900160.1"/>
    <property type="molecule type" value="Genomic_DNA"/>
</dbReference>
<dbReference type="Proteomes" id="UP001254848">
    <property type="component" value="Unassembled WGS sequence"/>
</dbReference>
<organism evidence="2 3">
    <name type="scientific">Anaeroselena agilis</name>
    <dbReference type="NCBI Taxonomy" id="3063788"/>
    <lineage>
        <taxon>Bacteria</taxon>
        <taxon>Bacillati</taxon>
        <taxon>Bacillota</taxon>
        <taxon>Negativicutes</taxon>
        <taxon>Acetonemataceae</taxon>
        <taxon>Anaeroselena</taxon>
    </lineage>
</organism>
<comment type="caution">
    <text evidence="2">The sequence shown here is derived from an EMBL/GenBank/DDBJ whole genome shotgun (WGS) entry which is preliminary data.</text>
</comment>
<feature type="transmembrane region" description="Helical" evidence="1">
    <location>
        <begin position="54"/>
        <end position="79"/>
    </location>
</feature>
<keyword evidence="1" id="KW-0472">Membrane</keyword>
<accession>A0ABU3NUQ0</accession>
<feature type="transmembrane region" description="Helical" evidence="1">
    <location>
        <begin position="26"/>
        <end position="45"/>
    </location>
</feature>
<name>A0ABU3NUQ0_9FIRM</name>
<proteinExistence type="predicted"/>
<evidence type="ECO:0000313" key="2">
    <source>
        <dbReference type="EMBL" id="MDT8900160.1"/>
    </source>
</evidence>
<dbReference type="NCBIfam" id="NF041644">
    <property type="entry name" value="CBO0543_fam"/>
    <property type="match status" value="1"/>
</dbReference>